<dbReference type="Pfam" id="PF22284">
    <property type="entry name" value="DUF6961"/>
    <property type="match status" value="1"/>
</dbReference>
<keyword evidence="2" id="KW-1185">Reference proteome</keyword>
<dbReference type="EMBL" id="NWUF01000004">
    <property type="protein sequence ID" value="PCE43274.1"/>
    <property type="molecule type" value="Genomic_DNA"/>
</dbReference>
<evidence type="ECO:0000313" key="1">
    <source>
        <dbReference type="EMBL" id="PCE43274.1"/>
    </source>
</evidence>
<dbReference type="InterPro" id="IPR054234">
    <property type="entry name" value="DUF6961"/>
</dbReference>
<dbReference type="KEGG" id="rdi:CMV14_00695"/>
<organism evidence="1 2">
    <name type="scientific">Rhizorhabdus dicambivorans</name>
    <dbReference type="NCBI Taxonomy" id="1850238"/>
    <lineage>
        <taxon>Bacteria</taxon>
        <taxon>Pseudomonadati</taxon>
        <taxon>Pseudomonadota</taxon>
        <taxon>Alphaproteobacteria</taxon>
        <taxon>Sphingomonadales</taxon>
        <taxon>Sphingomonadaceae</taxon>
        <taxon>Rhizorhabdus</taxon>
    </lineage>
</organism>
<accession>A0A2A4FXU7</accession>
<reference evidence="1 2" key="1">
    <citation type="submission" date="2017-09" db="EMBL/GenBank/DDBJ databases">
        <title>The Catabolism of 3,6-Dichlorosalicylic acid is Initiated by the Cytochrome P450 Monooxygenase DsmABC in Rhizorhabdus dicambivorans Ndbn-20.</title>
        <authorList>
            <person name="Na L."/>
        </authorList>
    </citation>
    <scope>NUCLEOTIDE SEQUENCE [LARGE SCALE GENOMIC DNA]</scope>
    <source>
        <strain evidence="1 2">Ndbn-20m</strain>
    </source>
</reference>
<dbReference type="AlphaFoldDB" id="A0A2A4FXU7"/>
<protein>
    <submittedName>
        <fullName evidence="1">Uncharacterized protein</fullName>
    </submittedName>
</protein>
<comment type="caution">
    <text evidence="1">The sequence shown here is derived from an EMBL/GenBank/DDBJ whole genome shotgun (WGS) entry which is preliminary data.</text>
</comment>
<sequence>METSMIRDFARRVIDDFGDQTDSYVASRIGVLIRDGDSYGVGLWKAVATEIERIRLPEANVPRSRH</sequence>
<dbReference type="Proteomes" id="UP000218934">
    <property type="component" value="Unassembled WGS sequence"/>
</dbReference>
<proteinExistence type="predicted"/>
<gene>
    <name evidence="1" type="ORF">COO09_05730</name>
</gene>
<name>A0A2A4FXU7_9SPHN</name>
<evidence type="ECO:0000313" key="2">
    <source>
        <dbReference type="Proteomes" id="UP000218934"/>
    </source>
</evidence>